<feature type="region of interest" description="Disordered" evidence="1">
    <location>
        <begin position="103"/>
        <end position="151"/>
    </location>
</feature>
<reference evidence="2 3" key="1">
    <citation type="submission" date="2018-10" db="EMBL/GenBank/DDBJ databases">
        <title>Genomic Encyclopedia of Type Strains, Phase IV (KMG-IV): sequencing the most valuable type-strain genomes for metagenomic binning, comparative biology and taxonomic classification.</title>
        <authorList>
            <person name="Goeker M."/>
        </authorList>
    </citation>
    <scope>NUCLEOTIDE SEQUENCE [LARGE SCALE GENOMIC DNA]</scope>
    <source>
        <strain evidence="2 3">DSM 25586</strain>
    </source>
</reference>
<dbReference type="Gene3D" id="3.40.390.10">
    <property type="entry name" value="Collagenase (Catalytic Domain)"/>
    <property type="match status" value="1"/>
</dbReference>
<gene>
    <name evidence="2" type="ORF">C8D78_0118</name>
</gene>
<sequence>MNEPGEPGEEQRIPLWRHDEAGAPVAPESWNNAAYVPPPGWDAHQANTHPFYRDPRAYVGPGPVRPVRGRLKITAAVTAGTLLFGLNLFLHGYLNPPAFSAGPSKGGTSENGPLIYHTGPDPTGSRPPAAADGSEPLTDYPTPGREEADTPLGQPAQVWVTSAAYAFTDTNKDGKPVRYDPCRPIHYITRAANSPAAGSELIHEAITAVSQATGLEFIDDGSTTEAPSSERKSYQPGRYGDRWAPVLIAWETTAEEPSFTDLKGEGTVLGRGGSESVSVGGSDYTYVSGQLELNAPALKSLIKQEGPAQARGTIEHELGHVVGLDHVHDSTQLMNPTDSAGLNSYQIGDLNGLAILGQGECRPGL</sequence>
<protein>
    <recommendedName>
        <fullName evidence="4">Matrixin</fullName>
    </recommendedName>
</protein>
<dbReference type="OrthoDB" id="4297752at2"/>
<organism evidence="2 3">
    <name type="scientific">Arthrobacter oryzae</name>
    <dbReference type="NCBI Taxonomy" id="409290"/>
    <lineage>
        <taxon>Bacteria</taxon>
        <taxon>Bacillati</taxon>
        <taxon>Actinomycetota</taxon>
        <taxon>Actinomycetes</taxon>
        <taxon>Micrococcales</taxon>
        <taxon>Micrococcaceae</taxon>
        <taxon>Arthrobacter</taxon>
    </lineage>
</organism>
<dbReference type="SUPFAM" id="SSF55486">
    <property type="entry name" value="Metalloproteases ('zincins'), catalytic domain"/>
    <property type="match status" value="1"/>
</dbReference>
<proteinExistence type="predicted"/>
<dbReference type="EMBL" id="RBIR01000001">
    <property type="protein sequence ID" value="RKR29803.1"/>
    <property type="molecule type" value="Genomic_DNA"/>
</dbReference>
<comment type="caution">
    <text evidence="2">The sequence shown here is derived from an EMBL/GenBank/DDBJ whole genome shotgun (WGS) entry which is preliminary data.</text>
</comment>
<dbReference type="AlphaFoldDB" id="A0A495FKS4"/>
<dbReference type="RefSeq" id="WP_120949961.1">
    <property type="nucleotide sequence ID" value="NZ_RBIR01000001.1"/>
</dbReference>
<dbReference type="GO" id="GO:0008237">
    <property type="term" value="F:metallopeptidase activity"/>
    <property type="evidence" value="ECO:0007669"/>
    <property type="project" value="InterPro"/>
</dbReference>
<name>A0A495FKS4_9MICC</name>
<evidence type="ECO:0008006" key="4">
    <source>
        <dbReference type="Google" id="ProtNLM"/>
    </source>
</evidence>
<dbReference type="Proteomes" id="UP000276055">
    <property type="component" value="Unassembled WGS sequence"/>
</dbReference>
<accession>A0A495FKS4</accession>
<dbReference type="InterPro" id="IPR024079">
    <property type="entry name" value="MetalloPept_cat_dom_sf"/>
</dbReference>
<evidence type="ECO:0000313" key="3">
    <source>
        <dbReference type="Proteomes" id="UP000276055"/>
    </source>
</evidence>
<evidence type="ECO:0000256" key="1">
    <source>
        <dbReference type="SAM" id="MobiDB-lite"/>
    </source>
</evidence>
<evidence type="ECO:0000313" key="2">
    <source>
        <dbReference type="EMBL" id="RKR29803.1"/>
    </source>
</evidence>